<dbReference type="GO" id="GO:0035145">
    <property type="term" value="C:exon-exon junction complex"/>
    <property type="evidence" value="ECO:0007669"/>
    <property type="project" value="InterPro"/>
</dbReference>
<dbReference type="AlphaFoldDB" id="A0A564YQ25"/>
<name>A0A564YQ25_HYMDI</name>
<dbReference type="EMBL" id="CABIJS010000333">
    <property type="protein sequence ID" value="VUZ49397.1"/>
    <property type="molecule type" value="Genomic_DNA"/>
</dbReference>
<evidence type="ECO:0000259" key="14">
    <source>
        <dbReference type="Pfam" id="PF09405"/>
    </source>
</evidence>
<keyword evidence="4" id="KW-0813">Transport</keyword>
<dbReference type="Proteomes" id="UP000321570">
    <property type="component" value="Unassembled WGS sequence"/>
</dbReference>
<evidence type="ECO:0000256" key="2">
    <source>
        <dbReference type="ARBA" id="ARBA00004496"/>
    </source>
</evidence>
<evidence type="ECO:0000256" key="11">
    <source>
        <dbReference type="ARBA" id="ARBA00023187"/>
    </source>
</evidence>
<evidence type="ECO:0000313" key="16">
    <source>
        <dbReference type="Proteomes" id="UP000321570"/>
    </source>
</evidence>
<evidence type="ECO:0000256" key="13">
    <source>
        <dbReference type="SAM" id="MobiDB-lite"/>
    </source>
</evidence>
<evidence type="ECO:0000256" key="9">
    <source>
        <dbReference type="ARBA" id="ARBA00022884"/>
    </source>
</evidence>
<sequence length="479" mass="54033">MDAFQNTVNSLADGTMVEGDLSVSKQTDASKEVRAGTPDITTVMKKGTGDSAIVAANRVRRRSTSSRSSRFRKSSLSNSSIRRRHCRSSSTRSSSSDRYYRRRGRYRRSHYRSRNRTRSHSRSQSRSISYRRRRQSSRTPSYRPPLRRRPFGRPRRFSPPFSRRGRGGPTRRSPAAHHIRPSPVRTRPSSPPPMMQRSRPTKSSPPPAPMPLLSVRFENVVKSTLRRGLREYGVLGGLAHLVLTNRSKLPLPTLMREAKELSVVIERNLPSDIADPNAKISFNVDMGVKLLIPYPPNAGAKSVFDRPEIPVYKTADDEKKIVEQIAAALKAEQAENHTGNTNNRIGVIPERNQHTKRSSAFSRLGPLNPLEVPKGSAYFMHDDRDDPYQSGRGRNFRGGRRRRDDDYQGSRRGKNDRGGGRLNQFSRDEGQWCHDKFLELEEVGKGGSGGSKNGHRSSRHSSRGSFASSHHSENNKMVM</sequence>
<proteinExistence type="inferred from homology"/>
<feature type="region of interest" description="Disordered" evidence="13">
    <location>
        <begin position="22"/>
        <end position="44"/>
    </location>
</feature>
<evidence type="ECO:0000256" key="5">
    <source>
        <dbReference type="ARBA" id="ARBA00022490"/>
    </source>
</evidence>
<dbReference type="GO" id="GO:0003729">
    <property type="term" value="F:mRNA binding"/>
    <property type="evidence" value="ECO:0007669"/>
    <property type="project" value="InterPro"/>
</dbReference>
<evidence type="ECO:0000256" key="3">
    <source>
        <dbReference type="ARBA" id="ARBA00009548"/>
    </source>
</evidence>
<feature type="compositionally biased region" description="Basic and acidic residues" evidence="13">
    <location>
        <begin position="470"/>
        <end position="479"/>
    </location>
</feature>
<feature type="compositionally biased region" description="Basic residues" evidence="13">
    <location>
        <begin position="145"/>
        <end position="156"/>
    </location>
</feature>
<dbReference type="GO" id="GO:0008380">
    <property type="term" value="P:RNA splicing"/>
    <property type="evidence" value="ECO:0007669"/>
    <property type="project" value="UniProtKB-KW"/>
</dbReference>
<dbReference type="InterPro" id="IPR018545">
    <property type="entry name" value="Btz_dom"/>
</dbReference>
<feature type="compositionally biased region" description="Low complexity" evidence="13">
    <location>
        <begin position="88"/>
        <end position="97"/>
    </location>
</feature>
<feature type="domain" description="Btz" evidence="14">
    <location>
        <begin position="366"/>
        <end position="440"/>
    </location>
</feature>
<dbReference type="GO" id="GO:0005737">
    <property type="term" value="C:cytoplasm"/>
    <property type="evidence" value="ECO:0007669"/>
    <property type="project" value="UniProtKB-SubCell"/>
</dbReference>
<evidence type="ECO:0000256" key="8">
    <source>
        <dbReference type="ARBA" id="ARBA00022845"/>
    </source>
</evidence>
<protein>
    <recommendedName>
        <fullName evidence="14">Btz domain-containing protein</fullName>
    </recommendedName>
</protein>
<evidence type="ECO:0000256" key="7">
    <source>
        <dbReference type="ARBA" id="ARBA00022816"/>
    </source>
</evidence>
<keyword evidence="12" id="KW-0539">Nucleus</keyword>
<evidence type="ECO:0000256" key="12">
    <source>
        <dbReference type="ARBA" id="ARBA00023242"/>
    </source>
</evidence>
<evidence type="ECO:0000256" key="10">
    <source>
        <dbReference type="ARBA" id="ARBA00023161"/>
    </source>
</evidence>
<feature type="compositionally biased region" description="Basic residues" evidence="13">
    <location>
        <begin position="58"/>
        <end position="73"/>
    </location>
</feature>
<feature type="compositionally biased region" description="Basic residues" evidence="13">
    <location>
        <begin position="453"/>
        <end position="462"/>
    </location>
</feature>
<feature type="compositionally biased region" description="Basic residues" evidence="13">
    <location>
        <begin position="100"/>
        <end position="136"/>
    </location>
</feature>
<keyword evidence="10" id="KW-0866">Nonsense-mediated mRNA decay</keyword>
<evidence type="ECO:0000256" key="1">
    <source>
        <dbReference type="ARBA" id="ARBA00004123"/>
    </source>
</evidence>
<feature type="compositionally biased region" description="Basic and acidic residues" evidence="13">
    <location>
        <begin position="402"/>
        <end position="419"/>
    </location>
</feature>
<dbReference type="GO" id="GO:0000184">
    <property type="term" value="P:nuclear-transcribed mRNA catabolic process, nonsense-mediated decay"/>
    <property type="evidence" value="ECO:0007669"/>
    <property type="project" value="UniProtKB-KW"/>
</dbReference>
<keyword evidence="6" id="KW-0507">mRNA processing</keyword>
<feature type="region of interest" description="Disordered" evidence="13">
    <location>
        <begin position="58"/>
        <end position="211"/>
    </location>
</feature>
<accession>A0A564YQ25</accession>
<gene>
    <name evidence="15" type="ORF">WMSIL1_LOCUS8746</name>
</gene>
<feature type="region of interest" description="Disordered" evidence="13">
    <location>
        <begin position="332"/>
        <end position="428"/>
    </location>
</feature>
<keyword evidence="7" id="KW-0509">mRNA transport</keyword>
<evidence type="ECO:0000256" key="6">
    <source>
        <dbReference type="ARBA" id="ARBA00022664"/>
    </source>
</evidence>
<comment type="similarity">
    <text evidence="3">Belongs to the CASC3 family.</text>
</comment>
<evidence type="ECO:0000256" key="4">
    <source>
        <dbReference type="ARBA" id="ARBA00022448"/>
    </source>
</evidence>
<keyword evidence="5" id="KW-0963">Cytoplasm</keyword>
<dbReference type="Pfam" id="PF09405">
    <property type="entry name" value="Btz"/>
    <property type="match status" value="1"/>
</dbReference>
<dbReference type="GO" id="GO:0051028">
    <property type="term" value="P:mRNA transport"/>
    <property type="evidence" value="ECO:0007669"/>
    <property type="project" value="UniProtKB-KW"/>
</dbReference>
<dbReference type="GO" id="GO:0006397">
    <property type="term" value="P:mRNA processing"/>
    <property type="evidence" value="ECO:0007669"/>
    <property type="project" value="UniProtKB-KW"/>
</dbReference>
<keyword evidence="9" id="KW-0694">RNA-binding</keyword>
<reference evidence="15 16" key="1">
    <citation type="submission" date="2019-07" db="EMBL/GenBank/DDBJ databases">
        <authorList>
            <person name="Jastrzebski P J."/>
            <person name="Paukszto L."/>
            <person name="Jastrzebski P J."/>
        </authorList>
    </citation>
    <scope>NUCLEOTIDE SEQUENCE [LARGE SCALE GENOMIC DNA]</scope>
    <source>
        <strain evidence="15 16">WMS-il1</strain>
    </source>
</reference>
<feature type="region of interest" description="Disordered" evidence="13">
    <location>
        <begin position="443"/>
        <end position="479"/>
    </location>
</feature>
<keyword evidence="16" id="KW-1185">Reference proteome</keyword>
<keyword evidence="8" id="KW-0810">Translation regulation</keyword>
<keyword evidence="11" id="KW-0508">mRNA splicing</keyword>
<evidence type="ECO:0000313" key="15">
    <source>
        <dbReference type="EMBL" id="VUZ49397.1"/>
    </source>
</evidence>
<organism evidence="15 16">
    <name type="scientific">Hymenolepis diminuta</name>
    <name type="common">Rat tapeworm</name>
    <dbReference type="NCBI Taxonomy" id="6216"/>
    <lineage>
        <taxon>Eukaryota</taxon>
        <taxon>Metazoa</taxon>
        <taxon>Spiralia</taxon>
        <taxon>Lophotrochozoa</taxon>
        <taxon>Platyhelminthes</taxon>
        <taxon>Cestoda</taxon>
        <taxon>Eucestoda</taxon>
        <taxon>Cyclophyllidea</taxon>
        <taxon>Hymenolepididae</taxon>
        <taxon>Hymenolepis</taxon>
    </lineage>
</organism>
<comment type="subcellular location">
    <subcellularLocation>
        <location evidence="2">Cytoplasm</location>
    </subcellularLocation>
    <subcellularLocation>
        <location evidence="1">Nucleus</location>
    </subcellularLocation>
</comment>
<dbReference type="GO" id="GO:0006417">
    <property type="term" value="P:regulation of translation"/>
    <property type="evidence" value="ECO:0007669"/>
    <property type="project" value="UniProtKB-KW"/>
</dbReference>